<keyword evidence="1" id="KW-0472">Membrane</keyword>
<dbReference type="InterPro" id="IPR000160">
    <property type="entry name" value="GGDEF_dom"/>
</dbReference>
<evidence type="ECO:0000259" key="2">
    <source>
        <dbReference type="PROSITE" id="PS50883"/>
    </source>
</evidence>
<proteinExistence type="predicted"/>
<dbReference type="SMART" id="SM00267">
    <property type="entry name" value="GGDEF"/>
    <property type="match status" value="1"/>
</dbReference>
<dbReference type="PROSITE" id="PS50887">
    <property type="entry name" value="GGDEF"/>
    <property type="match status" value="1"/>
</dbReference>
<dbReference type="Gene3D" id="3.20.20.450">
    <property type="entry name" value="EAL domain"/>
    <property type="match status" value="1"/>
</dbReference>
<evidence type="ECO:0000313" key="5">
    <source>
        <dbReference type="Proteomes" id="UP000550508"/>
    </source>
</evidence>
<dbReference type="InterPro" id="IPR052155">
    <property type="entry name" value="Biofilm_reg_signaling"/>
</dbReference>
<dbReference type="Pfam" id="PF00563">
    <property type="entry name" value="EAL"/>
    <property type="match status" value="1"/>
</dbReference>
<dbReference type="PANTHER" id="PTHR44757:SF2">
    <property type="entry name" value="BIOFILM ARCHITECTURE MAINTENANCE PROTEIN MBAA"/>
    <property type="match status" value="1"/>
</dbReference>
<dbReference type="EMBL" id="JABUMX010000005">
    <property type="protein sequence ID" value="NTS33271.1"/>
    <property type="molecule type" value="Genomic_DNA"/>
</dbReference>
<evidence type="ECO:0000259" key="3">
    <source>
        <dbReference type="PROSITE" id="PS50887"/>
    </source>
</evidence>
<dbReference type="AlphaFoldDB" id="A0A849VTK6"/>
<protein>
    <submittedName>
        <fullName evidence="4">EAL domain-containing protein</fullName>
    </submittedName>
</protein>
<dbReference type="Proteomes" id="UP000550508">
    <property type="component" value="Unassembled WGS sequence"/>
</dbReference>
<dbReference type="CDD" id="cd01949">
    <property type="entry name" value="GGDEF"/>
    <property type="match status" value="1"/>
</dbReference>
<dbReference type="InterPro" id="IPR043128">
    <property type="entry name" value="Rev_trsase/Diguanyl_cyclase"/>
</dbReference>
<dbReference type="PROSITE" id="PS50883">
    <property type="entry name" value="EAL"/>
    <property type="match status" value="1"/>
</dbReference>
<gene>
    <name evidence="4" type="ORF">HQ945_18625</name>
</gene>
<evidence type="ECO:0000256" key="1">
    <source>
        <dbReference type="SAM" id="Phobius"/>
    </source>
</evidence>
<name>A0A849VTK6_9HYPH</name>
<dbReference type="RefSeq" id="WP_174208390.1">
    <property type="nucleotide sequence ID" value="NZ_JABUMX010000005.1"/>
</dbReference>
<dbReference type="CDD" id="cd01948">
    <property type="entry name" value="EAL"/>
    <property type="match status" value="1"/>
</dbReference>
<feature type="transmembrane region" description="Helical" evidence="1">
    <location>
        <begin position="167"/>
        <end position="188"/>
    </location>
</feature>
<dbReference type="SUPFAM" id="SSF55073">
    <property type="entry name" value="Nucleotide cyclase"/>
    <property type="match status" value="1"/>
</dbReference>
<dbReference type="SUPFAM" id="SSF141868">
    <property type="entry name" value="EAL domain-like"/>
    <property type="match status" value="1"/>
</dbReference>
<keyword evidence="5" id="KW-1185">Reference proteome</keyword>
<organism evidence="4 5">
    <name type="scientific">Phyllobacterium pellucidum</name>
    <dbReference type="NCBI Taxonomy" id="2740464"/>
    <lineage>
        <taxon>Bacteria</taxon>
        <taxon>Pseudomonadati</taxon>
        <taxon>Pseudomonadota</taxon>
        <taxon>Alphaproteobacteria</taxon>
        <taxon>Hyphomicrobiales</taxon>
        <taxon>Phyllobacteriaceae</taxon>
        <taxon>Phyllobacterium</taxon>
    </lineage>
</organism>
<dbReference type="InterPro" id="IPR035919">
    <property type="entry name" value="EAL_sf"/>
</dbReference>
<sequence>MKRFLGIIICCFVVATAYIAYVIAERQTALQKFARYNDSWAIGQTVSEYMRLEHRVAAYAMGMDDADRDEVRLRLDIMIGRLQLLKQGSLHSFIEDDAQRRELLSELTKVLDVLDQRFETLDTEGLKATLKTMAALDASMTALASTAVEYDVGLIDAAQAELRQLHLIYTGLAGGLILCGVGLVVLLLRHNSLLDGAHRKMKDLTDNLREASGELKLQNYRLKHVAHHDALTGLPNRVLFRQDLENRLKTATAGGPTAVIFLLDLDGFKDVNDTLGHDVGDGLLQGVASRLTKLGGEGDLVCRLGGDEFAILTAGLNEQQAFDFARDVMDEISFPYLVSEREIKIGTCVGVALSVIGSGTDELFKQADLALYEAKSLGSGHACVFQSQMQTRLTEKKSFEADLKQALRKGELEIFYQPQVNTITREICGYEALLRWFHPIRGQVPPSEFIPVAENIGLIHELGDWVLRTACTEAARWPRSLKVAVNLSPVQFRSRNLIQSVVTIVTQSGLDPDRLELEITESVLLDKNEQTLETLTQLKAVGIQIAMDDFGTGYSSLGSLRSFPFDKIKIDRSFIRDVTTRADAFAIVELVTGVGRSLGMTTIAEGIETEEQFACVKQVGCEQVQGFLIGRPVPATQLDHLRQASNGVSLTEYEGLVDVKAVSGRSS</sequence>
<feature type="domain" description="EAL" evidence="2">
    <location>
        <begin position="396"/>
        <end position="646"/>
    </location>
</feature>
<evidence type="ECO:0000313" key="4">
    <source>
        <dbReference type="EMBL" id="NTS33271.1"/>
    </source>
</evidence>
<dbReference type="InterPro" id="IPR029787">
    <property type="entry name" value="Nucleotide_cyclase"/>
</dbReference>
<comment type="caution">
    <text evidence="4">The sequence shown here is derived from an EMBL/GenBank/DDBJ whole genome shotgun (WGS) entry which is preliminary data.</text>
</comment>
<dbReference type="PANTHER" id="PTHR44757">
    <property type="entry name" value="DIGUANYLATE CYCLASE DGCP"/>
    <property type="match status" value="1"/>
</dbReference>
<dbReference type="NCBIfam" id="TIGR00254">
    <property type="entry name" value="GGDEF"/>
    <property type="match status" value="1"/>
</dbReference>
<dbReference type="Pfam" id="PF00990">
    <property type="entry name" value="GGDEF"/>
    <property type="match status" value="1"/>
</dbReference>
<keyword evidence="1" id="KW-0812">Transmembrane</keyword>
<dbReference type="InterPro" id="IPR001633">
    <property type="entry name" value="EAL_dom"/>
</dbReference>
<feature type="domain" description="GGDEF" evidence="3">
    <location>
        <begin position="256"/>
        <end position="387"/>
    </location>
</feature>
<dbReference type="SMART" id="SM00052">
    <property type="entry name" value="EAL"/>
    <property type="match status" value="1"/>
</dbReference>
<keyword evidence="1" id="KW-1133">Transmembrane helix</keyword>
<accession>A0A849VTK6</accession>
<dbReference type="Gene3D" id="3.30.70.270">
    <property type="match status" value="1"/>
</dbReference>
<reference evidence="4 5" key="1">
    <citation type="submission" date="2020-05" db="EMBL/GenBank/DDBJ databases">
        <authorList>
            <person name="Kim M.K."/>
        </authorList>
    </citation>
    <scope>NUCLEOTIDE SEQUENCE [LARGE SCALE GENOMIC DNA]</scope>
    <source>
        <strain evidence="4 5">BT25</strain>
    </source>
</reference>